<dbReference type="Pfam" id="PF01490">
    <property type="entry name" value="Aa_trans"/>
    <property type="match status" value="1"/>
</dbReference>
<feature type="transmembrane region" description="Helical" evidence="7">
    <location>
        <begin position="165"/>
        <end position="185"/>
    </location>
</feature>
<evidence type="ECO:0000313" key="10">
    <source>
        <dbReference type="Proteomes" id="UP000029964"/>
    </source>
</evidence>
<comment type="subcellular location">
    <subcellularLocation>
        <location evidence="1">Membrane</location>
        <topology evidence="1">Multi-pass membrane protein</topology>
    </subcellularLocation>
</comment>
<feature type="compositionally biased region" description="Basic and acidic residues" evidence="6">
    <location>
        <begin position="1"/>
        <end position="18"/>
    </location>
</feature>
<dbReference type="AlphaFoldDB" id="A0A086TB57"/>
<comment type="caution">
    <text evidence="9">The sequence shown here is derived from an EMBL/GenBank/DDBJ whole genome shotgun (WGS) entry which is preliminary data.</text>
</comment>
<dbReference type="GO" id="GO:0015179">
    <property type="term" value="F:L-amino acid transmembrane transporter activity"/>
    <property type="evidence" value="ECO:0007669"/>
    <property type="project" value="TreeGrafter"/>
</dbReference>
<evidence type="ECO:0000256" key="7">
    <source>
        <dbReference type="SAM" id="Phobius"/>
    </source>
</evidence>
<dbReference type="HOGENOM" id="CLU_027816_3_0_1"/>
<dbReference type="Proteomes" id="UP000029964">
    <property type="component" value="Unassembled WGS sequence"/>
</dbReference>
<keyword evidence="3 7" id="KW-0812">Transmembrane</keyword>
<comment type="similarity">
    <text evidence="2">Belongs to the amino acid/polyamine transporter 2 family.</text>
</comment>
<keyword evidence="10" id="KW-1185">Reference proteome</keyword>
<evidence type="ECO:0000256" key="1">
    <source>
        <dbReference type="ARBA" id="ARBA00004141"/>
    </source>
</evidence>
<evidence type="ECO:0000256" key="3">
    <source>
        <dbReference type="ARBA" id="ARBA00022692"/>
    </source>
</evidence>
<evidence type="ECO:0000256" key="2">
    <source>
        <dbReference type="ARBA" id="ARBA00008066"/>
    </source>
</evidence>
<proteinExistence type="inferred from homology"/>
<evidence type="ECO:0000259" key="8">
    <source>
        <dbReference type="Pfam" id="PF01490"/>
    </source>
</evidence>
<feature type="domain" description="Amino acid transporter transmembrane" evidence="8">
    <location>
        <begin position="56"/>
        <end position="452"/>
    </location>
</feature>
<dbReference type="STRING" id="857340.A0A086TB57"/>
<dbReference type="InterPro" id="IPR013057">
    <property type="entry name" value="AA_transpt_TM"/>
</dbReference>
<feature type="transmembrane region" description="Helical" evidence="7">
    <location>
        <begin position="391"/>
        <end position="415"/>
    </location>
</feature>
<dbReference type="OrthoDB" id="294730at2759"/>
<dbReference type="GO" id="GO:0016020">
    <property type="term" value="C:membrane"/>
    <property type="evidence" value="ECO:0007669"/>
    <property type="project" value="UniProtKB-SubCell"/>
</dbReference>
<dbReference type="Gene3D" id="1.20.1740.10">
    <property type="entry name" value="Amino acid/polyamine transporter I"/>
    <property type="match status" value="1"/>
</dbReference>
<gene>
    <name evidence="9" type="ORF">ACRE_024850</name>
</gene>
<evidence type="ECO:0000313" key="9">
    <source>
        <dbReference type="EMBL" id="KFH46589.1"/>
    </source>
</evidence>
<protein>
    <submittedName>
        <fullName evidence="9">N amino acid transport system protein-like protein</fullName>
    </submittedName>
</protein>
<feature type="transmembrane region" description="Helical" evidence="7">
    <location>
        <begin position="427"/>
        <end position="452"/>
    </location>
</feature>
<dbReference type="PANTHER" id="PTHR22950:SF479">
    <property type="entry name" value="AMINO ACID TRANSPORTER (EUROFUNG)-RELATED"/>
    <property type="match status" value="1"/>
</dbReference>
<feature type="transmembrane region" description="Helical" evidence="7">
    <location>
        <begin position="276"/>
        <end position="302"/>
    </location>
</feature>
<accession>A0A086TB57</accession>
<organism evidence="9 10">
    <name type="scientific">Hapsidospora chrysogenum (strain ATCC 11550 / CBS 779.69 / DSM 880 / IAM 14645 / JCM 23072 / IMI 49137)</name>
    <name type="common">Acremonium chrysogenum</name>
    <dbReference type="NCBI Taxonomy" id="857340"/>
    <lineage>
        <taxon>Eukaryota</taxon>
        <taxon>Fungi</taxon>
        <taxon>Dikarya</taxon>
        <taxon>Ascomycota</taxon>
        <taxon>Pezizomycotina</taxon>
        <taxon>Sordariomycetes</taxon>
        <taxon>Hypocreomycetidae</taxon>
        <taxon>Hypocreales</taxon>
        <taxon>Bionectriaceae</taxon>
        <taxon>Hapsidospora</taxon>
    </lineage>
</organism>
<dbReference type="FunFam" id="1.20.1740.10:FF:000039">
    <property type="entry name" value="Neutral amino acid transporter (Eurofung)"/>
    <property type="match status" value="1"/>
</dbReference>
<keyword evidence="4 7" id="KW-1133">Transmembrane helix</keyword>
<feature type="transmembrane region" description="Helical" evidence="7">
    <location>
        <begin position="242"/>
        <end position="264"/>
    </location>
</feature>
<feature type="transmembrane region" description="Helical" evidence="7">
    <location>
        <begin position="197"/>
        <end position="217"/>
    </location>
</feature>
<evidence type="ECO:0000256" key="4">
    <source>
        <dbReference type="ARBA" id="ARBA00022989"/>
    </source>
</evidence>
<evidence type="ECO:0000256" key="6">
    <source>
        <dbReference type="SAM" id="MobiDB-lite"/>
    </source>
</evidence>
<feature type="transmembrane region" description="Helical" evidence="7">
    <location>
        <begin position="364"/>
        <end position="385"/>
    </location>
</feature>
<dbReference type="PANTHER" id="PTHR22950">
    <property type="entry name" value="AMINO ACID TRANSPORTER"/>
    <property type="match status" value="1"/>
</dbReference>
<name>A0A086TB57_HAPC1</name>
<evidence type="ECO:0000256" key="5">
    <source>
        <dbReference type="ARBA" id="ARBA00023136"/>
    </source>
</evidence>
<sequence>MLWAKKKEAEAASEKPPGEEPAPTRSASTEDADPDVDVLEVPANIFSEGGKNYRTMGRWDTALVLITNQVGMGILSLPSTMQVLGLVPGIIAIVGLGLLSTYTAYELLQFYRRYPHVVNVVDMARVVGGKTLEVIVGICVVLKLLLTCASATVTLSVAFNTMSEHAMCTVGWIGVSAVLCWLVCLPREFKFVAHMGIPCTISIFAAVLIVIISLGIADPKGAPVGGFDKEIEVVGSPSFQDGLNACLQICYAYAGNVGFVSYMAEMKNPSKDFVPALIAMQVFSIPLYLLVAVAIYCLAGQYTSSPALGSAPEIPAKVAYGIVLPALLGTGLVFGHTAVKYLYVVGMRALKSTHQVTDRSAKSWGVWVGSATCFWVVAFIIANAIPIFNSILSISSATFIAWFTFGISAVFWFFLNWGRLLSTKAKIALTVLNTLIIIQAFFMNAAGLWTAITGLLDIFNGDGSEITGAFTCADNSLF</sequence>
<feature type="transmembrane region" description="Helical" evidence="7">
    <location>
        <begin position="59"/>
        <end position="77"/>
    </location>
</feature>
<keyword evidence="5 7" id="KW-0472">Membrane</keyword>
<reference evidence="10" key="1">
    <citation type="journal article" date="2014" name="Genome Announc.">
        <title>Genome sequence and annotation of Acremonium chrysogenum, producer of the beta-lactam antibiotic cephalosporin C.</title>
        <authorList>
            <person name="Terfehr D."/>
            <person name="Dahlmann T.A."/>
            <person name="Specht T."/>
            <person name="Zadra I."/>
            <person name="Kuernsteiner H."/>
            <person name="Kueck U."/>
        </authorList>
    </citation>
    <scope>NUCLEOTIDE SEQUENCE [LARGE SCALE GENOMIC DNA]</scope>
    <source>
        <strain evidence="10">ATCC 11550 / CBS 779.69 / DSM 880 / IAM 14645 / JCM 23072 / IMI 49137</strain>
    </source>
</reference>
<feature type="transmembrane region" description="Helical" evidence="7">
    <location>
        <begin position="83"/>
        <end position="105"/>
    </location>
</feature>
<feature type="transmembrane region" description="Helical" evidence="7">
    <location>
        <begin position="134"/>
        <end position="159"/>
    </location>
</feature>
<feature type="region of interest" description="Disordered" evidence="6">
    <location>
        <begin position="1"/>
        <end position="33"/>
    </location>
</feature>
<feature type="transmembrane region" description="Helical" evidence="7">
    <location>
        <begin position="322"/>
        <end position="343"/>
    </location>
</feature>
<dbReference type="EMBL" id="JPKY01000017">
    <property type="protein sequence ID" value="KFH46589.1"/>
    <property type="molecule type" value="Genomic_DNA"/>
</dbReference>